<evidence type="ECO:0000256" key="1">
    <source>
        <dbReference type="ARBA" id="ARBA00006484"/>
    </source>
</evidence>
<evidence type="ECO:0000313" key="5">
    <source>
        <dbReference type="EMBL" id="RUT29599.1"/>
    </source>
</evidence>
<dbReference type="Proteomes" id="UP000272464">
    <property type="component" value="Unassembled WGS sequence"/>
</dbReference>
<evidence type="ECO:0000256" key="3">
    <source>
        <dbReference type="ARBA" id="ARBA00023002"/>
    </source>
</evidence>
<keyword evidence="2" id="KW-0521">NADP</keyword>
<dbReference type="CDD" id="cd05324">
    <property type="entry name" value="carb_red_PTCR-like_SDR_c"/>
    <property type="match status" value="1"/>
</dbReference>
<dbReference type="EMBL" id="RZNX01000006">
    <property type="protein sequence ID" value="RUT29599.1"/>
    <property type="molecule type" value="Genomic_DNA"/>
</dbReference>
<dbReference type="InterPro" id="IPR045313">
    <property type="entry name" value="CBR1-like"/>
</dbReference>
<keyword evidence="6" id="KW-1185">Reference proteome</keyword>
<organism evidence="5 6">
    <name type="scientific">Paenibacillus zeisoli</name>
    <dbReference type="NCBI Taxonomy" id="2496267"/>
    <lineage>
        <taxon>Bacteria</taxon>
        <taxon>Bacillati</taxon>
        <taxon>Bacillota</taxon>
        <taxon>Bacilli</taxon>
        <taxon>Bacillales</taxon>
        <taxon>Paenibacillaceae</taxon>
        <taxon>Paenibacillus</taxon>
    </lineage>
</organism>
<dbReference type="Pfam" id="PF00106">
    <property type="entry name" value="adh_short"/>
    <property type="match status" value="1"/>
</dbReference>
<gene>
    <name evidence="5" type="ORF">EJP77_14590</name>
</gene>
<proteinExistence type="inferred from homology"/>
<evidence type="ECO:0000256" key="2">
    <source>
        <dbReference type="ARBA" id="ARBA00022857"/>
    </source>
</evidence>
<reference evidence="5 6" key="1">
    <citation type="submission" date="2018-12" db="EMBL/GenBank/DDBJ databases">
        <authorList>
            <person name="Sun L."/>
            <person name="Chen Z."/>
        </authorList>
    </citation>
    <scope>NUCLEOTIDE SEQUENCE [LARGE SCALE GENOMIC DNA]</scope>
    <source>
        <strain evidence="5 6">3-5-3</strain>
    </source>
</reference>
<dbReference type="InterPro" id="IPR002347">
    <property type="entry name" value="SDR_fam"/>
</dbReference>
<dbReference type="PRINTS" id="PR00080">
    <property type="entry name" value="SDRFAMILY"/>
</dbReference>
<accession>A0A3S1BRF5</accession>
<dbReference type="PANTHER" id="PTHR43963:SF6">
    <property type="entry name" value="CHAIN DEHYDROGENASE FAMILY PROTEIN, PUTATIVE (AFU_ORTHOLOGUE AFUA_3G15350)-RELATED"/>
    <property type="match status" value="1"/>
</dbReference>
<dbReference type="Gene3D" id="3.40.50.720">
    <property type="entry name" value="NAD(P)-binding Rossmann-like Domain"/>
    <property type="match status" value="1"/>
</dbReference>
<dbReference type="SUPFAM" id="SSF51735">
    <property type="entry name" value="NAD(P)-binding Rossmann-fold domains"/>
    <property type="match status" value="1"/>
</dbReference>
<sequence>MSEKIALITGANKGIGLEIARQLGKQGMIVLIGARSLQKASQASEQLQAEQVRAYPIELDVTNAEHIQSAADRIETEYGKLDVLVNNAGIYVDHEGTGIDVMRRGFETNFFGAYALTLALLPLLKLSPAGRIVNQSSILGSIGTILTNEMYGMAAAPVYTTSKAALNALTAQLSIQLKDTPIKVNASHPGWVKTDMGGSGAVMEIPEGAETAVYLATLPSDGPSGGFFHKQEALPW</sequence>
<dbReference type="OrthoDB" id="5786478at2"/>
<dbReference type="RefSeq" id="WP_127199982.1">
    <property type="nucleotide sequence ID" value="NZ_RZNX01000006.1"/>
</dbReference>
<comment type="caution">
    <text evidence="5">The sequence shown here is derived from an EMBL/GenBank/DDBJ whole genome shotgun (WGS) entry which is preliminary data.</text>
</comment>
<protein>
    <submittedName>
        <fullName evidence="5">SDR family oxidoreductase</fullName>
    </submittedName>
</protein>
<name>A0A3S1BRF5_9BACL</name>
<dbReference type="GO" id="GO:0016616">
    <property type="term" value="F:oxidoreductase activity, acting on the CH-OH group of donors, NAD or NADP as acceptor"/>
    <property type="evidence" value="ECO:0007669"/>
    <property type="project" value="InterPro"/>
</dbReference>
<dbReference type="InterPro" id="IPR020904">
    <property type="entry name" value="Sc_DH/Rdtase_CS"/>
</dbReference>
<dbReference type="PRINTS" id="PR00081">
    <property type="entry name" value="GDHRDH"/>
</dbReference>
<dbReference type="AlphaFoldDB" id="A0A3S1BRF5"/>
<dbReference type="PANTHER" id="PTHR43963">
    <property type="entry name" value="CARBONYL REDUCTASE 1-RELATED"/>
    <property type="match status" value="1"/>
</dbReference>
<evidence type="ECO:0000313" key="6">
    <source>
        <dbReference type="Proteomes" id="UP000272464"/>
    </source>
</evidence>
<evidence type="ECO:0000256" key="4">
    <source>
        <dbReference type="RuleBase" id="RU000363"/>
    </source>
</evidence>
<dbReference type="InterPro" id="IPR036291">
    <property type="entry name" value="NAD(P)-bd_dom_sf"/>
</dbReference>
<dbReference type="PROSITE" id="PS00061">
    <property type="entry name" value="ADH_SHORT"/>
    <property type="match status" value="1"/>
</dbReference>
<keyword evidence="3" id="KW-0560">Oxidoreductase</keyword>
<comment type="similarity">
    <text evidence="1 4">Belongs to the short-chain dehydrogenases/reductases (SDR) family.</text>
</comment>